<comment type="caution">
    <text evidence="2">The sequence shown here is derived from an EMBL/GenBank/DDBJ whole genome shotgun (WGS) entry which is preliminary data.</text>
</comment>
<dbReference type="EMBL" id="SMJU01000001">
    <property type="protein sequence ID" value="TDB68880.1"/>
    <property type="molecule type" value="Genomic_DNA"/>
</dbReference>
<dbReference type="InterPro" id="IPR008471">
    <property type="entry name" value="MnmC-like_methylTransf"/>
</dbReference>
<dbReference type="AlphaFoldDB" id="A0A4R4KKS6"/>
<dbReference type="PANTHER" id="PTHR39963:SF1">
    <property type="entry name" value="MNMC-LIKE METHYLTRANSFERASE DOMAIN-CONTAINING PROTEIN"/>
    <property type="match status" value="1"/>
</dbReference>
<dbReference type="GO" id="GO:0004808">
    <property type="term" value="F:tRNA (5-methylaminomethyl-2-thiouridylate)(34)-methyltransferase activity"/>
    <property type="evidence" value="ECO:0007669"/>
    <property type="project" value="InterPro"/>
</dbReference>
<dbReference type="NCBIfam" id="NF033855">
    <property type="entry name" value="tRNA_MNMC2"/>
    <property type="match status" value="1"/>
</dbReference>
<dbReference type="InterPro" id="IPR047785">
    <property type="entry name" value="tRNA_MNMC2"/>
</dbReference>
<sequence>MEHSADLQVILTKDGSYSLYSPHFDQFYHSIHGSLQESLHIYIDLGLRRFKGPETQPLRIFEMGFGTGLNALLTLQWAHQHQRSVQYVCVEAYPLLPQTVEALHYENLTGQPGLQLLQEAAWGVPLPVSPLFEFTKIATRLQDFTWNEAFFDVIYFDAFAPRVQPELWTHEIFAQVAAFTATGGNLVTYCAKSIVQRALRQAGFVVEKHPGPHGKRHVLRGIKG</sequence>
<evidence type="ECO:0000313" key="2">
    <source>
        <dbReference type="EMBL" id="TDB68880.1"/>
    </source>
</evidence>
<accession>A0A4R4KKS6</accession>
<dbReference type="SUPFAM" id="SSF53335">
    <property type="entry name" value="S-adenosyl-L-methionine-dependent methyltransferases"/>
    <property type="match status" value="1"/>
</dbReference>
<dbReference type="OrthoDB" id="9786494at2"/>
<dbReference type="GO" id="GO:0016645">
    <property type="term" value="F:oxidoreductase activity, acting on the CH-NH group of donors"/>
    <property type="evidence" value="ECO:0007669"/>
    <property type="project" value="InterPro"/>
</dbReference>
<evidence type="ECO:0000313" key="3">
    <source>
        <dbReference type="Proteomes" id="UP000295706"/>
    </source>
</evidence>
<reference evidence="2 3" key="1">
    <citation type="submission" date="2019-02" db="EMBL/GenBank/DDBJ databases">
        <title>Arundinibacter roseus gen. nov., sp. nov., a new member of the family Cytophagaceae.</title>
        <authorList>
            <person name="Szuroczki S."/>
            <person name="Khayer B."/>
            <person name="Sproer C."/>
            <person name="Toumi M."/>
            <person name="Szabo A."/>
            <person name="Felfoldi T."/>
            <person name="Schumann P."/>
            <person name="Toth E."/>
        </authorList>
    </citation>
    <scope>NUCLEOTIDE SEQUENCE [LARGE SCALE GENOMIC DNA]</scope>
    <source>
        <strain evidence="2 3">DMA-k-7a</strain>
    </source>
</reference>
<protein>
    <recommendedName>
        <fullName evidence="1">MnmC-like methyltransferase domain-containing protein</fullName>
    </recommendedName>
</protein>
<feature type="domain" description="MnmC-like methyltransferase" evidence="1">
    <location>
        <begin position="149"/>
        <end position="223"/>
    </location>
</feature>
<keyword evidence="3" id="KW-1185">Reference proteome</keyword>
<proteinExistence type="predicted"/>
<dbReference type="InterPro" id="IPR029063">
    <property type="entry name" value="SAM-dependent_MTases_sf"/>
</dbReference>
<evidence type="ECO:0000259" key="1">
    <source>
        <dbReference type="Pfam" id="PF05430"/>
    </source>
</evidence>
<dbReference type="Gene3D" id="3.40.50.150">
    <property type="entry name" value="Vaccinia Virus protein VP39"/>
    <property type="match status" value="1"/>
</dbReference>
<gene>
    <name evidence="2" type="ORF">EZE20_00635</name>
</gene>
<dbReference type="Proteomes" id="UP000295706">
    <property type="component" value="Unassembled WGS sequence"/>
</dbReference>
<name>A0A4R4KKS6_9BACT</name>
<organism evidence="2 3">
    <name type="scientific">Arundinibacter roseus</name>
    <dbReference type="NCBI Taxonomy" id="2070510"/>
    <lineage>
        <taxon>Bacteria</taxon>
        <taxon>Pseudomonadati</taxon>
        <taxon>Bacteroidota</taxon>
        <taxon>Cytophagia</taxon>
        <taxon>Cytophagales</taxon>
        <taxon>Spirosomataceae</taxon>
        <taxon>Arundinibacter</taxon>
    </lineage>
</organism>
<dbReference type="RefSeq" id="WP_132113421.1">
    <property type="nucleotide sequence ID" value="NZ_SMJU01000001.1"/>
</dbReference>
<dbReference type="PANTHER" id="PTHR39963">
    <property type="entry name" value="SLL0983 PROTEIN"/>
    <property type="match status" value="1"/>
</dbReference>
<dbReference type="Pfam" id="PF05430">
    <property type="entry name" value="Methyltransf_30"/>
    <property type="match status" value="1"/>
</dbReference>